<dbReference type="SMART" id="SM00347">
    <property type="entry name" value="HTH_MARR"/>
    <property type="match status" value="1"/>
</dbReference>
<dbReference type="InterPro" id="IPR036390">
    <property type="entry name" value="WH_DNA-bd_sf"/>
</dbReference>
<feature type="domain" description="HTH marR-type" evidence="1">
    <location>
        <begin position="1"/>
        <end position="137"/>
    </location>
</feature>
<dbReference type="SUPFAM" id="SSF46785">
    <property type="entry name" value="Winged helix' DNA-binding domain"/>
    <property type="match status" value="1"/>
</dbReference>
<dbReference type="Pfam" id="PF01047">
    <property type="entry name" value="MarR"/>
    <property type="match status" value="1"/>
</dbReference>
<dbReference type="PANTHER" id="PTHR39515">
    <property type="entry name" value="CONSERVED PROTEIN"/>
    <property type="match status" value="1"/>
</dbReference>
<evidence type="ECO:0000313" key="2">
    <source>
        <dbReference type="EMBL" id="MBP2708140.1"/>
    </source>
</evidence>
<proteinExistence type="predicted"/>
<organism evidence="2 3">
    <name type="scientific">Microbispora oryzae</name>
    <dbReference type="NCBI Taxonomy" id="2806554"/>
    <lineage>
        <taxon>Bacteria</taxon>
        <taxon>Bacillati</taxon>
        <taxon>Actinomycetota</taxon>
        <taxon>Actinomycetes</taxon>
        <taxon>Streptosporangiales</taxon>
        <taxon>Streptosporangiaceae</taxon>
        <taxon>Microbispora</taxon>
    </lineage>
</organism>
<dbReference type="PANTHER" id="PTHR39515:SF2">
    <property type="entry name" value="HTH-TYPE TRANSCRIPTIONAL REGULATOR RV0880"/>
    <property type="match status" value="1"/>
</dbReference>
<evidence type="ECO:0000313" key="3">
    <source>
        <dbReference type="Proteomes" id="UP000674234"/>
    </source>
</evidence>
<sequence length="183" mass="19812">MEQEIAEIERELRLVGRHVVMGAFCARSDRALERSAYLLLSRIEIEGPMSIGQLAEAFGLDTSTVNRQTAALLRSGVAERIPDPDGGLARKLRITEEGARRLRADREWAIEGLGLVLDDWAPGEVAAFAQVLRRFNMAIERREGRQWPRPGVPSGIVPGEVSSVVSGGVSGELGELGRGAPAS</sequence>
<protein>
    <submittedName>
        <fullName evidence="2">MarR family transcriptional regulator</fullName>
    </submittedName>
</protein>
<dbReference type="EMBL" id="JAFCNB010000027">
    <property type="protein sequence ID" value="MBP2708140.1"/>
    <property type="molecule type" value="Genomic_DNA"/>
</dbReference>
<dbReference type="AlphaFoldDB" id="A0A940WM34"/>
<dbReference type="Gene3D" id="1.10.10.10">
    <property type="entry name" value="Winged helix-like DNA-binding domain superfamily/Winged helix DNA-binding domain"/>
    <property type="match status" value="1"/>
</dbReference>
<dbReference type="RefSeq" id="WP_210159402.1">
    <property type="nucleotide sequence ID" value="NZ_JAFCNB010000027.1"/>
</dbReference>
<dbReference type="InterPro" id="IPR036388">
    <property type="entry name" value="WH-like_DNA-bd_sf"/>
</dbReference>
<evidence type="ECO:0000259" key="1">
    <source>
        <dbReference type="PROSITE" id="PS50995"/>
    </source>
</evidence>
<comment type="caution">
    <text evidence="2">The sequence shown here is derived from an EMBL/GenBank/DDBJ whole genome shotgun (WGS) entry which is preliminary data.</text>
</comment>
<dbReference type="PROSITE" id="PS50995">
    <property type="entry name" value="HTH_MARR_2"/>
    <property type="match status" value="1"/>
</dbReference>
<keyword evidence="3" id="KW-1185">Reference proteome</keyword>
<reference evidence="2" key="1">
    <citation type="submission" date="2021-02" db="EMBL/GenBank/DDBJ databases">
        <title>Draft genome sequence of Microbispora sp. RL4-1S isolated from rice leaves in Thailand.</title>
        <authorList>
            <person name="Muangham S."/>
            <person name="Duangmal K."/>
        </authorList>
    </citation>
    <scope>NUCLEOTIDE SEQUENCE</scope>
    <source>
        <strain evidence="2">RL4-1S</strain>
    </source>
</reference>
<dbReference type="Proteomes" id="UP000674234">
    <property type="component" value="Unassembled WGS sequence"/>
</dbReference>
<gene>
    <name evidence="2" type="ORF">JOL79_30610</name>
</gene>
<name>A0A940WM34_9ACTN</name>
<accession>A0A940WM34</accession>
<dbReference type="InterPro" id="IPR000835">
    <property type="entry name" value="HTH_MarR-typ"/>
</dbReference>
<dbReference type="InterPro" id="IPR052526">
    <property type="entry name" value="HTH-type_Bedaq_tolerance"/>
</dbReference>
<dbReference type="GO" id="GO:0003700">
    <property type="term" value="F:DNA-binding transcription factor activity"/>
    <property type="evidence" value="ECO:0007669"/>
    <property type="project" value="InterPro"/>
</dbReference>